<evidence type="ECO:0000259" key="10">
    <source>
        <dbReference type="Pfam" id="PF12323"/>
    </source>
</evidence>
<dbReference type="GO" id="GO:0046872">
    <property type="term" value="F:metal ion binding"/>
    <property type="evidence" value="ECO:0007669"/>
    <property type="project" value="UniProtKB-KW"/>
</dbReference>
<dbReference type="InterPro" id="IPR001959">
    <property type="entry name" value="Transposase"/>
</dbReference>
<organism evidence="11 12">
    <name type="scientific">Nocardia seriolae</name>
    <dbReference type="NCBI Taxonomy" id="37332"/>
    <lineage>
        <taxon>Bacteria</taxon>
        <taxon>Bacillati</taxon>
        <taxon>Actinomycetota</taxon>
        <taxon>Actinomycetes</taxon>
        <taxon>Mycobacteriales</taxon>
        <taxon>Nocardiaceae</taxon>
        <taxon>Nocardia</taxon>
    </lineage>
</organism>
<accession>A0ABC9YWS8</accession>
<dbReference type="AlphaFoldDB" id="A0ABC9YWS8"/>
<evidence type="ECO:0000256" key="5">
    <source>
        <dbReference type="ARBA" id="ARBA00023125"/>
    </source>
</evidence>
<dbReference type="GO" id="GO:0003677">
    <property type="term" value="F:DNA binding"/>
    <property type="evidence" value="ECO:0007669"/>
    <property type="project" value="UniProtKB-KW"/>
</dbReference>
<keyword evidence="12" id="KW-1185">Reference proteome</keyword>
<dbReference type="GO" id="GO:0006310">
    <property type="term" value="P:DNA recombination"/>
    <property type="evidence" value="ECO:0007669"/>
    <property type="project" value="UniProtKB-KW"/>
</dbReference>
<dbReference type="InterPro" id="IPR021027">
    <property type="entry name" value="Transposase_put_HTH"/>
</dbReference>
<dbReference type="NCBIfam" id="NF040570">
    <property type="entry name" value="guided_TnpB"/>
    <property type="match status" value="1"/>
</dbReference>
<dbReference type="EMBL" id="BBYQ01000064">
    <property type="protein sequence ID" value="GAP29793.1"/>
    <property type="molecule type" value="Genomic_DNA"/>
</dbReference>
<name>A0ABC9YWS8_9NOCA</name>
<evidence type="ECO:0000313" key="12">
    <source>
        <dbReference type="Proteomes" id="UP000037179"/>
    </source>
</evidence>
<sequence>MQLRYQYRLYPTAGQRESLARVFGCARVVFHDALVARKTAFEAELPYVSDSELSKRLTAAKATPEREWLCEVSAVMLQQALADLNTAYRNFFRSVTGKRKGPRRAHPRFRSRKDNRQSIRFTRNARFAVTTGKKLRLPKIGDVKVAWSRELPSEPSSVTVIKDAAGRYFASFVVEVVDRPLPDVDAEVGIDLGLTTFAVLSNGKRIESPKFLRRAERKLAKAQKSLSRKQKGSNNRAKARIVVAKAHARVADTRRNWAHKHTTAVVRETQAIYVEDLCVKGLARTRMAKSVHDAGWAMFTRMLEEKAARSGRYFAKVDRFYPSSQICAPCGHRDGPKPLSVRVWTCPVCGAVLDRDLNAANNVLAAGRAERLNACGGSVSPVVRTIGTSQRNRNPPRAPDRALAGIPTFRLGRTSKGPQVRDLRRVPPQEPQWQDPQTRTTYRQRPSRSRRLITRSCPHARYSPDRRGPDSGPRRTRHRESR</sequence>
<comment type="similarity">
    <text evidence="1">In the C-terminal section; belongs to the transposase 35 family.</text>
</comment>
<evidence type="ECO:0000259" key="8">
    <source>
        <dbReference type="Pfam" id="PF01385"/>
    </source>
</evidence>
<dbReference type="Pfam" id="PF01385">
    <property type="entry name" value="OrfB_IS605"/>
    <property type="match status" value="1"/>
</dbReference>
<protein>
    <submittedName>
        <fullName evidence="11">Transposase</fullName>
    </submittedName>
</protein>
<evidence type="ECO:0000256" key="2">
    <source>
        <dbReference type="ARBA" id="ARBA00022578"/>
    </source>
</evidence>
<evidence type="ECO:0000256" key="7">
    <source>
        <dbReference type="SAM" id="MobiDB-lite"/>
    </source>
</evidence>
<reference evidence="12" key="1">
    <citation type="submission" date="2015-07" db="EMBL/GenBank/DDBJ databases">
        <title>Nocardia seriolae U-1 whole genome shotgun sequence.</title>
        <authorList>
            <person name="Imajoh M."/>
            <person name="Fukumoto Y."/>
            <person name="Sukeda M."/>
            <person name="Yamane J."/>
            <person name="Yamasaki K."/>
            <person name="Shimizu M."/>
            <person name="Ohnishi K."/>
            <person name="Oshima S."/>
        </authorList>
    </citation>
    <scope>NUCLEOTIDE SEQUENCE [LARGE SCALE GENOMIC DNA]</scope>
    <source>
        <strain evidence="12">U-1</strain>
    </source>
</reference>
<dbReference type="Proteomes" id="UP000037179">
    <property type="component" value="Unassembled WGS sequence"/>
</dbReference>
<feature type="compositionally biased region" description="Basic and acidic residues" evidence="7">
    <location>
        <begin position="462"/>
        <end position="473"/>
    </location>
</feature>
<dbReference type="RefSeq" id="WP_238588435.1">
    <property type="nucleotide sequence ID" value="NZ_AP028459.1"/>
</dbReference>
<evidence type="ECO:0000313" key="11">
    <source>
        <dbReference type="EMBL" id="GAP29793.1"/>
    </source>
</evidence>
<feature type="domain" description="Transposase putative helix-turn-helix" evidence="10">
    <location>
        <begin position="1"/>
        <end position="43"/>
    </location>
</feature>
<reference evidence="11 12" key="2">
    <citation type="journal article" date="2016" name="Genome Announc.">
        <title>Draft Genome Sequence of Erythromycin- and Oxytetracycline-Sensitive Nocardia seriolae Strain U-1 (NBRC 110359).</title>
        <authorList>
            <person name="Imajoh M."/>
            <person name="Sukeda M."/>
            <person name="Shimizu M."/>
            <person name="Yamane J."/>
            <person name="Ohnishi K."/>
            <person name="Oshima S."/>
        </authorList>
    </citation>
    <scope>NUCLEOTIDE SEQUENCE [LARGE SCALE GENOMIC DNA]</scope>
    <source>
        <strain evidence="11 12">U-1</strain>
    </source>
</reference>
<dbReference type="Pfam" id="PF12323">
    <property type="entry name" value="HTH_OrfB_IS605"/>
    <property type="match status" value="1"/>
</dbReference>
<feature type="compositionally biased region" description="Polar residues" evidence="7">
    <location>
        <begin position="431"/>
        <end position="444"/>
    </location>
</feature>
<feature type="domain" description="Cas12f1-like TNB" evidence="9">
    <location>
        <begin position="296"/>
        <end position="363"/>
    </location>
</feature>
<keyword evidence="2" id="KW-0815">Transposition</keyword>
<dbReference type="GO" id="GO:0032196">
    <property type="term" value="P:transposition"/>
    <property type="evidence" value="ECO:0007669"/>
    <property type="project" value="UniProtKB-KW"/>
</dbReference>
<evidence type="ECO:0000259" key="9">
    <source>
        <dbReference type="Pfam" id="PF07282"/>
    </source>
</evidence>
<keyword evidence="5" id="KW-0238">DNA-binding</keyword>
<proteinExistence type="inferred from homology"/>
<gene>
    <name evidence="11" type="ORF">NSK11_contig00064-0017</name>
</gene>
<evidence type="ECO:0000256" key="6">
    <source>
        <dbReference type="ARBA" id="ARBA00023172"/>
    </source>
</evidence>
<comment type="caution">
    <text evidence="11">The sequence shown here is derived from an EMBL/GenBank/DDBJ whole genome shotgun (WGS) entry which is preliminary data.</text>
</comment>
<evidence type="ECO:0000256" key="1">
    <source>
        <dbReference type="ARBA" id="ARBA00008761"/>
    </source>
</evidence>
<feature type="domain" description="Probable transposase IS891/IS1136/IS1341" evidence="8">
    <location>
        <begin position="172"/>
        <end position="284"/>
    </location>
</feature>
<evidence type="ECO:0000256" key="3">
    <source>
        <dbReference type="ARBA" id="ARBA00022723"/>
    </source>
</evidence>
<evidence type="ECO:0000256" key="4">
    <source>
        <dbReference type="ARBA" id="ARBA00022833"/>
    </source>
</evidence>
<feature type="region of interest" description="Disordered" evidence="7">
    <location>
        <begin position="385"/>
        <end position="482"/>
    </location>
</feature>
<keyword evidence="3" id="KW-0479">Metal-binding</keyword>
<keyword evidence="6" id="KW-0233">DNA recombination</keyword>
<keyword evidence="4" id="KW-0862">Zinc</keyword>
<dbReference type="InterPro" id="IPR010095">
    <property type="entry name" value="Cas12f1-like_TNB"/>
</dbReference>
<dbReference type="Pfam" id="PF07282">
    <property type="entry name" value="Cas12f1-like_TNB"/>
    <property type="match status" value="1"/>
</dbReference>